<sequence>MPGNEVGDRVHNFFAQDNLSQGQHNSQAADGNWPVLSNSLWPGSQRQVGFLNSGSKSYSLQQSDSERGPAGNPFHGSNGLTFTQSTTRPEFTKNQSQSQQPNFNGFMYGNQFYQMRQDESNSPAVDTNSDQRNLSQRTISAYGSQQVGGAENHGKSSARAETSGPPVGFDFFGAPQQMNHQQLSMLQSMQHQPSGLNDMQQLQQQVLLMKMQELQRQQQFSQIDARQSLMNSPFAKQASGSQSPALMNGSLNSDALSYQLPNDMGHSNWMQRNTLAMQGSSNGLVFSPNQGLAQRMVDLAPQQVEQSLYGVPVSNSRGSLNQYPHLATEKPSAQQMANTGGFLPVNQYNALPGQGKLQDKGGTMGRQRYLAENSFPHASGPAVSTTMDIGNVHQINSIQRNADMSSTSGRQEQPVLQNTVQEPANAQNITSREDVALDPTEERILFGSDDNIWAAFGKSTTMSADGSNLFDGAGLSGISSIQSGSWSALMQSAVAETSSSDMGLQEEWSGLNFQNIDTASGNQHTPANDGKQHPHLADDNSPMASFGSGPVPTPGGSNINKNYQNNMGFQQFGRTFSNDSSQRVPASTSQGLDLLSDQGGKWSNGIPGRKSVAEGSQIPGNSSHSLDAETSGSRQLYNKPNGWNAFGTVTPYEDGSLSVQGRERSLQHSENTEQKQIMQREVVEGGTLWKSSPGQESRVQLEQVKMSRGSSLMNKEGFSLNGAAVSSDSSNIKAAETSSQFISNNHQLNYWKNVHSSVKSKVDEVGGSQQDKFGASMQEGKEHEMENSDKQENSNDSYRSNMSHHNSAGGAKDNTGSEVIESRALSTGKQKLSNQIARKNSSSRKFQYHPMGNLDDEGEHAQGMKQPTFPPAMSHFGQSKYLGQGQSNDMQRGTKGYNESMSTNFSGSIPNHSIPFNKSVEMFSPDKASQSSQNMLELLHKVDQSKEHGALMHGVASDQNAAADTLQGENSEGSISRLQRSQSSNSQGFGLQLGPPMQRPPIGNQSLSSHSPMQMASSSQSSHAVAEIGQKGHGQLVPISSSQSVPSSRERSQGENYRPGVSVPPAHVTSLYKVPGNLSAFNSGFPHSRGPLQSQEIAWASGPLSRSLDKHASAQKDDPHDKPPASQSMQTSMPDEARSTPYGNSVSPVPPQNSVNILPGRVLAQQFPAERPIPVSQPSSVPNYPLVGTSSKPLPNMWTHVPAHQHLLVNEFQKVSSQNSQLNQTNVANSTSASLDQGDKDGKRGNISSEFSANAANSENIRSEEERQENSGLQESAENVDPGPKIKESQGKEPVVRTSSDGSPANSLSTQRDIEAFGRSLKPNNMLQQNFSLLNQMRPTKNAEDDPSNRVLKRMKGPDGQTPVDPNMLNFSGAETNMGANASQHGNLAAQGVLAFSRDGSHSSSTTTSSKVDQLKISPQMVPSWYNQFVNFRNGQIAPMYDARQATMLRTAEQPFNFGKSPAIMPTLNSMEPLSTANAVANQGREDTASAAVELYPSSASDQQPVILRSNKRKSCASELDPWHKEVSQGSRIFHTVSMADVEWARASNRLIDKVGDEVDLLEDGSLMVLKPKRRLILTTHLIQKLLRPPSAAFLSLDASLDYESAVYSVSRLALGDACAMVTSTSSKSDIPLDSSNRHSNDCGTSEKVGDQLLLKTIDGFMSRARTLENEFTRLDKRASVLDLILECQDLEKFSVINRFAKFHGRGQAESTEASSSSDAASYTQKYLQRYVTALPLPRNLPTKVQCCSL</sequence>
<feature type="compositionally biased region" description="Low complexity" evidence="1">
    <location>
        <begin position="974"/>
        <end position="987"/>
    </location>
</feature>
<reference evidence="2" key="1">
    <citation type="submission" date="2023-03" db="EMBL/GenBank/DDBJ databases">
        <authorList>
            <person name="Julca I."/>
        </authorList>
    </citation>
    <scope>NUCLEOTIDE SEQUENCE</scope>
</reference>
<feature type="compositionally biased region" description="Polar residues" evidence="1">
    <location>
        <begin position="555"/>
        <end position="591"/>
    </location>
</feature>
<feature type="compositionally biased region" description="Basic and acidic residues" evidence="1">
    <location>
        <begin position="1107"/>
        <end position="1123"/>
    </location>
</feature>
<feature type="region of interest" description="Disordered" evidence="1">
    <location>
        <begin position="963"/>
        <end position="1065"/>
    </location>
</feature>
<feature type="compositionally biased region" description="Polar residues" evidence="1">
    <location>
        <begin position="963"/>
        <end position="973"/>
    </location>
</feature>
<name>A0AAV1DVH8_OLDCO</name>
<feature type="compositionally biased region" description="Low complexity" evidence="1">
    <location>
        <begin position="1246"/>
        <end position="1260"/>
    </location>
</feature>
<evidence type="ECO:0000313" key="2">
    <source>
        <dbReference type="EMBL" id="CAI9111867.1"/>
    </source>
</evidence>
<feature type="compositionally biased region" description="Polar residues" evidence="1">
    <location>
        <begin position="54"/>
        <end position="63"/>
    </location>
</feature>
<evidence type="ECO:0000313" key="3">
    <source>
        <dbReference type="Proteomes" id="UP001161247"/>
    </source>
</evidence>
<feature type="compositionally biased region" description="Polar residues" evidence="1">
    <location>
        <begin position="516"/>
        <end position="526"/>
    </location>
</feature>
<feature type="region of interest" description="Disordered" evidence="1">
    <location>
        <begin position="516"/>
        <end position="636"/>
    </location>
</feature>
<feature type="region of interest" description="Disordered" evidence="1">
    <location>
        <begin position="1336"/>
        <end position="1366"/>
    </location>
</feature>
<feature type="compositionally biased region" description="Polar residues" evidence="1">
    <location>
        <begin position="794"/>
        <end position="806"/>
    </location>
</feature>
<feature type="compositionally biased region" description="Basic and acidic residues" evidence="1">
    <location>
        <begin position="779"/>
        <end position="793"/>
    </location>
</feature>
<feature type="compositionally biased region" description="Polar residues" evidence="1">
    <location>
        <begin position="1297"/>
        <end position="1310"/>
    </location>
</feature>
<feature type="compositionally biased region" description="Polar residues" evidence="1">
    <location>
        <begin position="618"/>
        <end position="636"/>
    </location>
</feature>
<dbReference type="PANTHER" id="PTHR31267">
    <property type="entry name" value="DENTIN SIALOPHOSPHOPROTEIN-LIKE PROTEIN"/>
    <property type="match status" value="1"/>
</dbReference>
<feature type="compositionally biased region" description="Low complexity" evidence="1">
    <location>
        <begin position="1037"/>
        <end position="1047"/>
    </location>
</feature>
<protein>
    <submittedName>
        <fullName evidence="2">OLC1v1012196C1</fullName>
    </submittedName>
</protein>
<proteinExistence type="predicted"/>
<organism evidence="2 3">
    <name type="scientific">Oldenlandia corymbosa var. corymbosa</name>
    <dbReference type="NCBI Taxonomy" id="529605"/>
    <lineage>
        <taxon>Eukaryota</taxon>
        <taxon>Viridiplantae</taxon>
        <taxon>Streptophyta</taxon>
        <taxon>Embryophyta</taxon>
        <taxon>Tracheophyta</taxon>
        <taxon>Spermatophyta</taxon>
        <taxon>Magnoliopsida</taxon>
        <taxon>eudicotyledons</taxon>
        <taxon>Gunneridae</taxon>
        <taxon>Pentapetalae</taxon>
        <taxon>asterids</taxon>
        <taxon>lamiids</taxon>
        <taxon>Gentianales</taxon>
        <taxon>Rubiaceae</taxon>
        <taxon>Rubioideae</taxon>
        <taxon>Spermacoceae</taxon>
        <taxon>Hedyotis-Oldenlandia complex</taxon>
        <taxon>Oldenlandia</taxon>
    </lineage>
</organism>
<dbReference type="EMBL" id="OX459124">
    <property type="protein sequence ID" value="CAI9111867.1"/>
    <property type="molecule type" value="Genomic_DNA"/>
</dbReference>
<dbReference type="PANTHER" id="PTHR31267:SF2">
    <property type="entry name" value="EXPRESSED PROTEIN"/>
    <property type="match status" value="1"/>
</dbReference>
<keyword evidence="3" id="KW-1185">Reference proteome</keyword>
<gene>
    <name evidence="2" type="ORF">OLC1_LOCUS19156</name>
</gene>
<feature type="region of interest" description="Disordered" evidence="1">
    <location>
        <begin position="1103"/>
        <end position="1154"/>
    </location>
</feature>
<evidence type="ECO:0000256" key="1">
    <source>
        <dbReference type="SAM" id="MobiDB-lite"/>
    </source>
</evidence>
<feature type="compositionally biased region" description="Basic and acidic residues" evidence="1">
    <location>
        <begin position="1284"/>
        <end position="1295"/>
    </location>
</feature>
<accession>A0AAV1DVH8</accession>
<feature type="region of interest" description="Disordered" evidence="1">
    <location>
        <begin position="761"/>
        <end position="849"/>
    </location>
</feature>
<feature type="compositionally biased region" description="Polar residues" evidence="1">
    <location>
        <begin position="824"/>
        <end position="845"/>
    </location>
</feature>
<feature type="compositionally biased region" description="Polar residues" evidence="1">
    <location>
        <begin position="78"/>
        <end position="103"/>
    </location>
</feature>
<feature type="compositionally biased region" description="Low complexity" evidence="1">
    <location>
        <begin position="1006"/>
        <end position="1024"/>
    </location>
</feature>
<feature type="region of interest" description="Disordered" evidence="1">
    <location>
        <begin position="54"/>
        <end position="106"/>
    </location>
</feature>
<feature type="compositionally biased region" description="Polar residues" evidence="1">
    <location>
        <begin position="1141"/>
        <end position="1154"/>
    </location>
</feature>
<feature type="region of interest" description="Disordered" evidence="1">
    <location>
        <begin position="142"/>
        <end position="166"/>
    </location>
</feature>
<feature type="region of interest" description="Disordered" evidence="1">
    <location>
        <begin position="1219"/>
        <end position="1310"/>
    </location>
</feature>
<feature type="compositionally biased region" description="Polar residues" evidence="1">
    <location>
        <begin position="1219"/>
        <end position="1235"/>
    </location>
</feature>
<dbReference type="Proteomes" id="UP001161247">
    <property type="component" value="Chromosome 7"/>
</dbReference>